<proteinExistence type="predicted"/>
<keyword evidence="2" id="KW-1185">Reference proteome</keyword>
<dbReference type="EMBL" id="BLXT01004727">
    <property type="protein sequence ID" value="GFO17110.1"/>
    <property type="molecule type" value="Genomic_DNA"/>
</dbReference>
<organism evidence="1 2">
    <name type="scientific">Plakobranchus ocellatus</name>
    <dbReference type="NCBI Taxonomy" id="259542"/>
    <lineage>
        <taxon>Eukaryota</taxon>
        <taxon>Metazoa</taxon>
        <taxon>Spiralia</taxon>
        <taxon>Lophotrochozoa</taxon>
        <taxon>Mollusca</taxon>
        <taxon>Gastropoda</taxon>
        <taxon>Heterobranchia</taxon>
        <taxon>Euthyneura</taxon>
        <taxon>Panpulmonata</taxon>
        <taxon>Sacoglossa</taxon>
        <taxon>Placobranchoidea</taxon>
        <taxon>Plakobranchidae</taxon>
        <taxon>Plakobranchus</taxon>
    </lineage>
</organism>
<dbReference type="AlphaFoldDB" id="A0AAV4B951"/>
<reference evidence="1 2" key="1">
    <citation type="journal article" date="2021" name="Elife">
        <title>Chloroplast acquisition without the gene transfer in kleptoplastic sea slugs, Plakobranchus ocellatus.</title>
        <authorList>
            <person name="Maeda T."/>
            <person name="Takahashi S."/>
            <person name="Yoshida T."/>
            <person name="Shimamura S."/>
            <person name="Takaki Y."/>
            <person name="Nagai Y."/>
            <person name="Toyoda A."/>
            <person name="Suzuki Y."/>
            <person name="Arimoto A."/>
            <person name="Ishii H."/>
            <person name="Satoh N."/>
            <person name="Nishiyama T."/>
            <person name="Hasebe M."/>
            <person name="Maruyama T."/>
            <person name="Minagawa J."/>
            <person name="Obokata J."/>
            <person name="Shigenobu S."/>
        </authorList>
    </citation>
    <scope>NUCLEOTIDE SEQUENCE [LARGE SCALE GENOMIC DNA]</scope>
</reference>
<dbReference type="Proteomes" id="UP000735302">
    <property type="component" value="Unassembled WGS sequence"/>
</dbReference>
<protein>
    <submittedName>
        <fullName evidence="1">Uncharacterized protein</fullName>
    </submittedName>
</protein>
<comment type="caution">
    <text evidence="1">The sequence shown here is derived from an EMBL/GenBank/DDBJ whole genome shotgun (WGS) entry which is preliminary data.</text>
</comment>
<accession>A0AAV4B951</accession>
<evidence type="ECO:0000313" key="2">
    <source>
        <dbReference type="Proteomes" id="UP000735302"/>
    </source>
</evidence>
<name>A0AAV4B951_9GAST</name>
<sequence length="198" mass="21978">MGLLTLFKSDALFSKAASMYLPAACLALGFLHQVATANTIKTAQISTGKLTNQLDRVISIRRFHGGDTIALQVIIPGRKGHSADTATVHCDINKLFNQKRYSMSVIRSNLLGGEREMLVNISMHGKEFGSKNTEPLDLGYLDKGNQEVVSYFFRQKSRRPKDNYCRLYTCEITYVPARLTVVTRVSQVAILSIDGSKC</sequence>
<evidence type="ECO:0000313" key="1">
    <source>
        <dbReference type="EMBL" id="GFO17110.1"/>
    </source>
</evidence>
<gene>
    <name evidence="1" type="ORF">PoB_004361500</name>
</gene>